<keyword evidence="3 11" id="KW-0732">Signal</keyword>
<feature type="chain" id="PRO_5030509549" evidence="11">
    <location>
        <begin position="23"/>
        <end position="900"/>
    </location>
</feature>
<evidence type="ECO:0000256" key="4">
    <source>
        <dbReference type="ARBA" id="ARBA00022801"/>
    </source>
</evidence>
<feature type="active site" description="Charge relay system" evidence="8 9">
    <location>
        <position position="156"/>
    </location>
</feature>
<name>A0A7W8D7C4_9GAMM</name>
<keyword evidence="4 9" id="KW-0378">Hydrolase</keyword>
<organism evidence="13 14">
    <name type="scientific">Chiayiivirga flava</name>
    <dbReference type="NCBI Taxonomy" id="659595"/>
    <lineage>
        <taxon>Bacteria</taxon>
        <taxon>Pseudomonadati</taxon>
        <taxon>Pseudomonadota</taxon>
        <taxon>Gammaproteobacteria</taxon>
        <taxon>Lysobacterales</taxon>
        <taxon>Lysobacteraceae</taxon>
        <taxon>Chiayiivirga</taxon>
    </lineage>
</organism>
<dbReference type="Gene3D" id="2.60.40.10">
    <property type="entry name" value="Immunoglobulins"/>
    <property type="match status" value="3"/>
</dbReference>
<dbReference type="Gene3D" id="2.60.120.260">
    <property type="entry name" value="Galactose-binding domain-like"/>
    <property type="match status" value="1"/>
</dbReference>
<feature type="domain" description="P/Homo B" evidence="12">
    <location>
        <begin position="438"/>
        <end position="569"/>
    </location>
</feature>
<protein>
    <submittedName>
        <fullName evidence="13">Subtilisin family serine protease</fullName>
    </submittedName>
</protein>
<dbReference type="InterPro" id="IPR023828">
    <property type="entry name" value="Peptidase_S8_Ser-AS"/>
</dbReference>
<dbReference type="InterPro" id="IPR000209">
    <property type="entry name" value="Peptidase_S8/S53_dom"/>
</dbReference>
<dbReference type="InterPro" id="IPR032815">
    <property type="entry name" value="S8_pro-domain"/>
</dbReference>
<keyword evidence="14" id="KW-1185">Reference proteome</keyword>
<feature type="region of interest" description="Disordered" evidence="10">
    <location>
        <begin position="177"/>
        <end position="201"/>
    </location>
</feature>
<evidence type="ECO:0000256" key="3">
    <source>
        <dbReference type="ARBA" id="ARBA00022729"/>
    </source>
</evidence>
<evidence type="ECO:0000256" key="11">
    <source>
        <dbReference type="SAM" id="SignalP"/>
    </source>
</evidence>
<evidence type="ECO:0000256" key="2">
    <source>
        <dbReference type="ARBA" id="ARBA00022670"/>
    </source>
</evidence>
<evidence type="ECO:0000256" key="9">
    <source>
        <dbReference type="PROSITE-ProRule" id="PRU01240"/>
    </source>
</evidence>
<evidence type="ECO:0000259" key="12">
    <source>
        <dbReference type="PROSITE" id="PS51829"/>
    </source>
</evidence>
<dbReference type="Pfam" id="PF00082">
    <property type="entry name" value="Peptidase_S8"/>
    <property type="match status" value="1"/>
</dbReference>
<feature type="signal peptide" evidence="11">
    <location>
        <begin position="1"/>
        <end position="22"/>
    </location>
</feature>
<dbReference type="GO" id="GO:0004252">
    <property type="term" value="F:serine-type endopeptidase activity"/>
    <property type="evidence" value="ECO:0007669"/>
    <property type="project" value="UniProtKB-UniRule"/>
</dbReference>
<feature type="active site" description="Charge relay system" evidence="8 9">
    <location>
        <position position="362"/>
    </location>
</feature>
<dbReference type="PANTHER" id="PTHR42884:SF14">
    <property type="entry name" value="NEUROENDOCRINE CONVERTASE 1"/>
    <property type="match status" value="1"/>
</dbReference>
<keyword evidence="7" id="KW-0865">Zymogen</keyword>
<dbReference type="InterPro" id="IPR038466">
    <property type="entry name" value="S8_pro-domain_sf"/>
</dbReference>
<dbReference type="InterPro" id="IPR008979">
    <property type="entry name" value="Galactose-bd-like_sf"/>
</dbReference>
<sequence>MSVSRLLALPLALSTVFLPAVATAQSLPAPALPDAAQRDDTWAVRLRPGADPAAAAAAAGAVNLGPIAKLPDTYLFLVAGGGAQRAAIDHRLARAADILWQEHQVPRQRYPRLPTDPLFPNQWHLIRGALASVDANVQPAWDAGVVGNGVVIAVADTGVAHAHPDLAPNYRADLSFDFNGNDPDPNDSHGHGTSAAGVAAAADDGGSCGVGAAYRAQIAGLRLIDGFVSDATEAQALAWMVDDVAISSNSWGPSDNGATVEGPGPLTRAAMEQSAAEGRDGRGTIYVWAAGNGGTTDDVGADGYASMRQVIAVAGVTSEGGTPWYGEHGAALLVAAPTNGGSRGITTTNLGGGCTNSFGGTSSAAPLAAGIVALMLDARPELTWRDVQQVLALTAVKVNPGHAGWFDNGAGLHFNEFYGYGMIDAGAAVELATTWELLAPAIESVSPVHTPAIAIPNAAAGGGATDSITVDSDIDAVEHVEVIFSAAHQRRGQMEVTLVSPSGTEIRLLRRRSPDNSGTAFSNWKFGANAFRGEDPNGDWTLRVRDAVNDGFSGTWQNWQLIVHGTGPIGPQPDAAITTPAPFADTPVSGQSDAQDVVLTSTGDAPLSLDTDATLDDATHFAIEASTCTAGGSLEPAATCTVTVRFAPQSPGPHATVLRIATDAGEFSVPLGGTGVVASGAWSGDADFGTVGIGHAGPLREFTLASVGGAPLQLAGAPSMNNPAHFIVEAGTCVDGMDLGTSGTCTVGVRFAPTATGTQTAVLRVPTNAGLVTLALSGEGVDIGGSWSGNAAFGELLVGSTSATATLVLTGDGATPLTLTTDAVLDDTAQFAVTANGCLAGTVLESGESCSVELAFAPQSAGAFATLLRVSSNAGELTAPVSGSGIVPIAIFGDHFEAAD</sequence>
<dbReference type="NCBIfam" id="NF012200">
    <property type="entry name" value="choice_anch_D"/>
    <property type="match status" value="3"/>
</dbReference>
<evidence type="ECO:0000313" key="14">
    <source>
        <dbReference type="Proteomes" id="UP000521199"/>
    </source>
</evidence>
<reference evidence="13 14" key="1">
    <citation type="submission" date="2020-08" db="EMBL/GenBank/DDBJ databases">
        <title>Genomic Encyclopedia of Type Strains, Phase IV (KMG-IV): sequencing the most valuable type-strain genomes for metagenomic binning, comparative biology and taxonomic classification.</title>
        <authorList>
            <person name="Goeker M."/>
        </authorList>
    </citation>
    <scope>NUCLEOTIDE SEQUENCE [LARGE SCALE GENOMIC DNA]</scope>
    <source>
        <strain evidence="13 14">DSM 24163</strain>
    </source>
</reference>
<dbReference type="Pfam" id="PF16470">
    <property type="entry name" value="S8_pro-domain"/>
    <property type="match status" value="1"/>
</dbReference>
<dbReference type="EMBL" id="JACHHP010000002">
    <property type="protein sequence ID" value="MBB5208067.1"/>
    <property type="molecule type" value="Genomic_DNA"/>
</dbReference>
<dbReference type="InterPro" id="IPR002884">
    <property type="entry name" value="P_dom"/>
</dbReference>
<dbReference type="PROSITE" id="PS51892">
    <property type="entry name" value="SUBTILASE"/>
    <property type="match status" value="1"/>
</dbReference>
<evidence type="ECO:0000256" key="8">
    <source>
        <dbReference type="PIRSR" id="PIRSR615500-1"/>
    </source>
</evidence>
<dbReference type="Pfam" id="PF01483">
    <property type="entry name" value="P_proprotein"/>
    <property type="match status" value="1"/>
</dbReference>
<gene>
    <name evidence="13" type="ORF">HNQ52_001596</name>
</gene>
<dbReference type="InterPro" id="IPR036852">
    <property type="entry name" value="Peptidase_S8/S53_dom_sf"/>
</dbReference>
<dbReference type="GO" id="GO:0016485">
    <property type="term" value="P:protein processing"/>
    <property type="evidence" value="ECO:0007669"/>
    <property type="project" value="TreeGrafter"/>
</dbReference>
<comment type="similarity">
    <text evidence="1">Belongs to the peptidase S8 family. Furin subfamily.</text>
</comment>
<dbReference type="RefSeq" id="WP_183960570.1">
    <property type="nucleotide sequence ID" value="NZ_JACHHP010000002.1"/>
</dbReference>
<dbReference type="InterPro" id="IPR013783">
    <property type="entry name" value="Ig-like_fold"/>
</dbReference>
<dbReference type="Gene3D" id="3.30.70.850">
    <property type="entry name" value="Peptidase S8, pro-domain"/>
    <property type="match status" value="1"/>
</dbReference>
<dbReference type="PANTHER" id="PTHR42884">
    <property type="entry name" value="PROPROTEIN CONVERTASE SUBTILISIN/KEXIN-RELATED"/>
    <property type="match status" value="1"/>
</dbReference>
<keyword evidence="6" id="KW-0106">Calcium</keyword>
<comment type="caution">
    <text evidence="13">The sequence shown here is derived from an EMBL/GenBank/DDBJ whole genome shotgun (WGS) entry which is preliminary data.</text>
</comment>
<evidence type="ECO:0000256" key="1">
    <source>
        <dbReference type="ARBA" id="ARBA00005325"/>
    </source>
</evidence>
<keyword evidence="5 9" id="KW-0720">Serine protease</keyword>
<feature type="compositionally biased region" description="Low complexity" evidence="10">
    <location>
        <begin position="191"/>
        <end position="201"/>
    </location>
</feature>
<dbReference type="PRINTS" id="PR00723">
    <property type="entry name" value="SUBTILISIN"/>
</dbReference>
<dbReference type="CDD" id="cd04059">
    <property type="entry name" value="Peptidases_S8_Protein_convertases_Kexins_Furin-like"/>
    <property type="match status" value="1"/>
</dbReference>
<feature type="active site" description="Charge relay system" evidence="8 9">
    <location>
        <position position="191"/>
    </location>
</feature>
<proteinExistence type="inferred from homology"/>
<evidence type="ECO:0000256" key="10">
    <source>
        <dbReference type="SAM" id="MobiDB-lite"/>
    </source>
</evidence>
<dbReference type="AlphaFoldDB" id="A0A7W8D7C4"/>
<dbReference type="GO" id="GO:0012505">
    <property type="term" value="C:endomembrane system"/>
    <property type="evidence" value="ECO:0007669"/>
    <property type="project" value="UniProtKB-ARBA"/>
</dbReference>
<accession>A0A7W8D7C4</accession>
<dbReference type="Proteomes" id="UP000521199">
    <property type="component" value="Unassembled WGS sequence"/>
</dbReference>
<dbReference type="SUPFAM" id="SSF49785">
    <property type="entry name" value="Galactose-binding domain-like"/>
    <property type="match status" value="1"/>
</dbReference>
<dbReference type="GO" id="GO:0016020">
    <property type="term" value="C:membrane"/>
    <property type="evidence" value="ECO:0007669"/>
    <property type="project" value="TreeGrafter"/>
</dbReference>
<dbReference type="PROSITE" id="PS51829">
    <property type="entry name" value="P_HOMO_B"/>
    <property type="match status" value="1"/>
</dbReference>
<evidence type="ECO:0000256" key="6">
    <source>
        <dbReference type="ARBA" id="ARBA00022837"/>
    </source>
</evidence>
<keyword evidence="2 9" id="KW-0645">Protease</keyword>
<dbReference type="Gene3D" id="3.40.50.200">
    <property type="entry name" value="Peptidase S8/S53 domain"/>
    <property type="match status" value="1"/>
</dbReference>
<evidence type="ECO:0000256" key="5">
    <source>
        <dbReference type="ARBA" id="ARBA00022825"/>
    </source>
</evidence>
<evidence type="ECO:0000256" key="7">
    <source>
        <dbReference type="ARBA" id="ARBA00023145"/>
    </source>
</evidence>
<dbReference type="GO" id="GO:0005737">
    <property type="term" value="C:cytoplasm"/>
    <property type="evidence" value="ECO:0007669"/>
    <property type="project" value="UniProtKB-ARBA"/>
</dbReference>
<dbReference type="InterPro" id="IPR034182">
    <property type="entry name" value="Kexin/furin"/>
</dbReference>
<evidence type="ECO:0000313" key="13">
    <source>
        <dbReference type="EMBL" id="MBB5208067.1"/>
    </source>
</evidence>
<dbReference type="SUPFAM" id="SSF52743">
    <property type="entry name" value="Subtilisin-like"/>
    <property type="match status" value="1"/>
</dbReference>
<dbReference type="PROSITE" id="PS00138">
    <property type="entry name" value="SUBTILASE_SER"/>
    <property type="match status" value="1"/>
</dbReference>
<dbReference type="InterPro" id="IPR015500">
    <property type="entry name" value="Peptidase_S8_subtilisin-rel"/>
</dbReference>